<feature type="region of interest" description="Disordered" evidence="1">
    <location>
        <begin position="318"/>
        <end position="362"/>
    </location>
</feature>
<feature type="region of interest" description="Disordered" evidence="1">
    <location>
        <begin position="6"/>
        <end position="300"/>
    </location>
</feature>
<feature type="compositionally biased region" description="Low complexity" evidence="1">
    <location>
        <begin position="318"/>
        <end position="331"/>
    </location>
</feature>
<feature type="compositionally biased region" description="Basic and acidic residues" evidence="1">
    <location>
        <begin position="116"/>
        <end position="137"/>
    </location>
</feature>
<keyword evidence="3" id="KW-1185">Reference proteome</keyword>
<feature type="compositionally biased region" description="Basic and acidic residues" evidence="1">
    <location>
        <begin position="157"/>
        <end position="170"/>
    </location>
</feature>
<reference evidence="2 3" key="1">
    <citation type="submission" date="2024-06" db="EMBL/GenBank/DDBJ databases">
        <authorList>
            <person name="Kraege A."/>
            <person name="Thomma B."/>
        </authorList>
    </citation>
    <scope>NUCLEOTIDE SEQUENCE [LARGE SCALE GENOMIC DNA]</scope>
</reference>
<evidence type="ECO:0000313" key="3">
    <source>
        <dbReference type="Proteomes" id="UP001497392"/>
    </source>
</evidence>
<feature type="compositionally biased region" description="Basic and acidic residues" evidence="1">
    <location>
        <begin position="201"/>
        <end position="213"/>
    </location>
</feature>
<sequence length="362" mass="38572">MVLLALTMLSEYDAGPQHRKNNPDSGPDTEFADRPATAGSDARSAEGLESASALPDTPTGQAAMSSQLHSAFASSSALHFSEDQGRPLLSGRRSNETEGGRSSTESRVGEPPTRISLEKLDRSVPGDKETGRPEENLHGLTLPLQGRPLKSRALSKVSEEASSLERESSGRVESSTGRPVRGIMTDSHGREGTSKVLGGVHEQEQEDRRRSSEPIEVVDPAEQQRWRGHGTPDNVKGTKLSIDPHFLQPVERSKAHTSTPGIQHDLRIPQSSAGSAPGEQGRNPRENLEPADSAWRGKGSMSNALSRFVDTGGRVLRLSASSGRLSSATSSIPEGTERGAHQAAQSPQEGRPFPAKAGTRPA</sequence>
<organism evidence="2 3">
    <name type="scientific">Coccomyxa viridis</name>
    <dbReference type="NCBI Taxonomy" id="1274662"/>
    <lineage>
        <taxon>Eukaryota</taxon>
        <taxon>Viridiplantae</taxon>
        <taxon>Chlorophyta</taxon>
        <taxon>core chlorophytes</taxon>
        <taxon>Trebouxiophyceae</taxon>
        <taxon>Trebouxiophyceae incertae sedis</taxon>
        <taxon>Coccomyxaceae</taxon>
        <taxon>Coccomyxa</taxon>
    </lineage>
</organism>
<protein>
    <submittedName>
        <fullName evidence="2">G12061 protein</fullName>
    </submittedName>
</protein>
<dbReference type="Proteomes" id="UP001497392">
    <property type="component" value="Unassembled WGS sequence"/>
</dbReference>
<feature type="compositionally biased region" description="Low complexity" evidence="1">
    <location>
        <begin position="65"/>
        <end position="79"/>
    </location>
</feature>
<dbReference type="EMBL" id="CAXHTA020000019">
    <property type="protein sequence ID" value="CAL5228852.1"/>
    <property type="molecule type" value="Genomic_DNA"/>
</dbReference>
<comment type="caution">
    <text evidence="2">The sequence shown here is derived from an EMBL/GenBank/DDBJ whole genome shotgun (WGS) entry which is preliminary data.</text>
</comment>
<name>A0ABP1G9S0_9CHLO</name>
<evidence type="ECO:0000313" key="2">
    <source>
        <dbReference type="EMBL" id="CAL5228852.1"/>
    </source>
</evidence>
<accession>A0ABP1G9S0</accession>
<proteinExistence type="predicted"/>
<evidence type="ECO:0000256" key="1">
    <source>
        <dbReference type="SAM" id="MobiDB-lite"/>
    </source>
</evidence>
<gene>
    <name evidence="2" type="primary">g12061</name>
    <name evidence="2" type="ORF">VP750_LOCUS10758</name>
</gene>